<organism evidence="6 7">
    <name type="scientific">Sinosporangium album</name>
    <dbReference type="NCBI Taxonomy" id="504805"/>
    <lineage>
        <taxon>Bacteria</taxon>
        <taxon>Bacillati</taxon>
        <taxon>Actinomycetota</taxon>
        <taxon>Actinomycetes</taxon>
        <taxon>Streptosporangiales</taxon>
        <taxon>Streptosporangiaceae</taxon>
        <taxon>Sinosporangium</taxon>
    </lineage>
</organism>
<dbReference type="NCBIfam" id="TIGR00567">
    <property type="entry name" value="3mg"/>
    <property type="match status" value="1"/>
</dbReference>
<dbReference type="HAMAP" id="MF_00527">
    <property type="entry name" value="3MGH"/>
    <property type="match status" value="1"/>
</dbReference>
<protein>
    <recommendedName>
        <fullName evidence="5">Putative 3-methyladenine DNA glycosylase</fullName>
        <ecNumber evidence="5">3.2.2.-</ecNumber>
    </recommendedName>
</protein>
<keyword evidence="3 5" id="KW-0378">Hydrolase</keyword>
<evidence type="ECO:0000256" key="5">
    <source>
        <dbReference type="HAMAP-Rule" id="MF_00527"/>
    </source>
</evidence>
<sequence>MGERFLAREFFDRPADRVAPDLLGRVLVHDTPAGRIAVRLTETEAYGLPGEDPASHTYRGQTPRNSVMFGESGHMYVYFTYGMHFCANLVCLPRGMGSAVLLRAGEIVEGAGLARAAREATRAAGPAPRRIPERDLARGPARLAVALGLGRDHNGLDCCGAGPLRVLAGEAAAPTAIGVGPRTGIANGKETLWRFWIKADPTVSPHRQHMPRRRA</sequence>
<reference evidence="6 7" key="1">
    <citation type="submission" date="2016-10" db="EMBL/GenBank/DDBJ databases">
        <authorList>
            <person name="de Groot N.N."/>
        </authorList>
    </citation>
    <scope>NUCLEOTIDE SEQUENCE [LARGE SCALE GENOMIC DNA]</scope>
    <source>
        <strain evidence="6 7">CPCC 201354</strain>
    </source>
</reference>
<dbReference type="AlphaFoldDB" id="A0A1G8K8P3"/>
<keyword evidence="7" id="KW-1185">Reference proteome</keyword>
<name>A0A1G8K8P3_9ACTN</name>
<evidence type="ECO:0000313" key="6">
    <source>
        <dbReference type="EMBL" id="SDI39739.1"/>
    </source>
</evidence>
<proteinExistence type="inferred from homology"/>
<evidence type="ECO:0000256" key="1">
    <source>
        <dbReference type="ARBA" id="ARBA00009232"/>
    </source>
</evidence>
<evidence type="ECO:0000313" key="7">
    <source>
        <dbReference type="Proteomes" id="UP000198923"/>
    </source>
</evidence>
<dbReference type="FunFam" id="3.10.300.10:FF:000001">
    <property type="entry name" value="Putative 3-methyladenine DNA glycosylase"/>
    <property type="match status" value="1"/>
</dbReference>
<dbReference type="GO" id="GO:0003677">
    <property type="term" value="F:DNA binding"/>
    <property type="evidence" value="ECO:0007669"/>
    <property type="project" value="InterPro"/>
</dbReference>
<evidence type="ECO:0000256" key="4">
    <source>
        <dbReference type="ARBA" id="ARBA00023204"/>
    </source>
</evidence>
<dbReference type="PANTHER" id="PTHR10429:SF0">
    <property type="entry name" value="DNA-3-METHYLADENINE GLYCOSYLASE"/>
    <property type="match status" value="1"/>
</dbReference>
<dbReference type="NCBIfam" id="NF002003">
    <property type="entry name" value="PRK00802.1-3"/>
    <property type="match status" value="1"/>
</dbReference>
<comment type="similarity">
    <text evidence="1 5">Belongs to the DNA glycosylase MPG family.</text>
</comment>
<evidence type="ECO:0000256" key="2">
    <source>
        <dbReference type="ARBA" id="ARBA00022763"/>
    </source>
</evidence>
<dbReference type="GO" id="GO:0006284">
    <property type="term" value="P:base-excision repair"/>
    <property type="evidence" value="ECO:0007669"/>
    <property type="project" value="InterPro"/>
</dbReference>
<dbReference type="SUPFAM" id="SSF50486">
    <property type="entry name" value="FMT C-terminal domain-like"/>
    <property type="match status" value="1"/>
</dbReference>
<dbReference type="Gene3D" id="3.10.300.10">
    <property type="entry name" value="Methylpurine-DNA glycosylase (MPG)"/>
    <property type="match status" value="1"/>
</dbReference>
<dbReference type="GO" id="GO:0003905">
    <property type="term" value="F:alkylbase DNA N-glycosylase activity"/>
    <property type="evidence" value="ECO:0007669"/>
    <property type="project" value="InterPro"/>
</dbReference>
<dbReference type="STRING" id="504805.SAMN05421505_14825"/>
<keyword evidence="4 5" id="KW-0234">DNA repair</keyword>
<accession>A0A1G8K8P3</accession>
<dbReference type="OrthoDB" id="9794313at2"/>
<dbReference type="EMBL" id="FNCN01000048">
    <property type="protein sequence ID" value="SDI39739.1"/>
    <property type="molecule type" value="Genomic_DNA"/>
</dbReference>
<keyword evidence="2 5" id="KW-0227">DNA damage</keyword>
<dbReference type="EC" id="3.2.2.-" evidence="5"/>
<dbReference type="InterPro" id="IPR036995">
    <property type="entry name" value="MPG_sf"/>
</dbReference>
<dbReference type="CDD" id="cd00540">
    <property type="entry name" value="AAG"/>
    <property type="match status" value="1"/>
</dbReference>
<dbReference type="InterPro" id="IPR011034">
    <property type="entry name" value="Formyl_transferase-like_C_sf"/>
</dbReference>
<dbReference type="Pfam" id="PF02245">
    <property type="entry name" value="Pur_DNA_glyco"/>
    <property type="match status" value="1"/>
</dbReference>
<dbReference type="InterPro" id="IPR003180">
    <property type="entry name" value="MPG"/>
</dbReference>
<dbReference type="RefSeq" id="WP_093175552.1">
    <property type="nucleotide sequence ID" value="NZ_FNCN01000048.1"/>
</dbReference>
<dbReference type="PANTHER" id="PTHR10429">
    <property type="entry name" value="DNA-3-METHYLADENINE GLYCOSYLASE"/>
    <property type="match status" value="1"/>
</dbReference>
<evidence type="ECO:0000256" key="3">
    <source>
        <dbReference type="ARBA" id="ARBA00022801"/>
    </source>
</evidence>
<dbReference type="Proteomes" id="UP000198923">
    <property type="component" value="Unassembled WGS sequence"/>
</dbReference>
<gene>
    <name evidence="6" type="ORF">SAMN05421505_14825</name>
</gene>